<keyword evidence="2" id="KW-1185">Reference proteome</keyword>
<name>A0A3N6PGC6_NATCH</name>
<proteinExistence type="predicted"/>
<dbReference type="AlphaFoldDB" id="A0A3N6PGC6"/>
<accession>A0A3N6PGC6</accession>
<evidence type="ECO:0000313" key="1">
    <source>
        <dbReference type="EMBL" id="RQG96775.1"/>
    </source>
</evidence>
<gene>
    <name evidence="1" type="ORF">EA472_20215</name>
</gene>
<evidence type="ECO:0000313" key="2">
    <source>
        <dbReference type="Proteomes" id="UP000281431"/>
    </source>
</evidence>
<dbReference type="EMBL" id="REFZ01000023">
    <property type="protein sequence ID" value="RQG96775.1"/>
    <property type="molecule type" value="Genomic_DNA"/>
</dbReference>
<sequence length="65" mass="7143">MDPRQRMIVGTIWIAVAALMATTLEPSVPSSAGEIARLFVVALALFLAAVYLLDPWEIVSRKPFQ</sequence>
<organism evidence="1 2">
    <name type="scientific">Natrarchaeobius chitinivorans</name>
    <dbReference type="NCBI Taxonomy" id="1679083"/>
    <lineage>
        <taxon>Archaea</taxon>
        <taxon>Methanobacteriati</taxon>
        <taxon>Methanobacteriota</taxon>
        <taxon>Stenosarchaea group</taxon>
        <taxon>Halobacteria</taxon>
        <taxon>Halobacteriales</taxon>
        <taxon>Natrialbaceae</taxon>
        <taxon>Natrarchaeobius</taxon>
    </lineage>
</organism>
<dbReference type="Proteomes" id="UP000281431">
    <property type="component" value="Unassembled WGS sequence"/>
</dbReference>
<comment type="caution">
    <text evidence="1">The sequence shown here is derived from an EMBL/GenBank/DDBJ whole genome shotgun (WGS) entry which is preliminary data.</text>
</comment>
<reference evidence="1 2" key="1">
    <citation type="submission" date="2018-10" db="EMBL/GenBank/DDBJ databases">
        <title>Natrarchaeobius chitinivorans gen. nov., sp. nov., and Natrarchaeobius haloalkaliphilus sp. nov., alkaliphilic, chitin-utilizing haloarchaea from hypersaline alkaline lakes.</title>
        <authorList>
            <person name="Sorokin D.Y."/>
            <person name="Elcheninov A.G."/>
            <person name="Kostrikina N.A."/>
            <person name="Bale N.J."/>
            <person name="Sinninghe Damste J.S."/>
            <person name="Khijniak T.V."/>
            <person name="Kublanov I.V."/>
            <person name="Toshchakov S.V."/>
        </authorList>
    </citation>
    <scope>NUCLEOTIDE SEQUENCE [LARGE SCALE GENOMIC DNA]</scope>
    <source>
        <strain evidence="1 2">AArcht7</strain>
    </source>
</reference>
<protein>
    <submittedName>
        <fullName evidence="1">Uncharacterized protein</fullName>
    </submittedName>
</protein>
<dbReference type="OrthoDB" id="204603at2157"/>